<proteinExistence type="predicted"/>
<evidence type="ECO:0000256" key="1">
    <source>
        <dbReference type="SAM" id="MobiDB-lite"/>
    </source>
</evidence>
<dbReference type="AlphaFoldDB" id="A0A5C5ZRK5"/>
<organism evidence="2 3">
    <name type="scientific">Pseudobythopirellula maris</name>
    <dbReference type="NCBI Taxonomy" id="2527991"/>
    <lineage>
        <taxon>Bacteria</taxon>
        <taxon>Pseudomonadati</taxon>
        <taxon>Planctomycetota</taxon>
        <taxon>Planctomycetia</taxon>
        <taxon>Pirellulales</taxon>
        <taxon>Lacipirellulaceae</taxon>
        <taxon>Pseudobythopirellula</taxon>
    </lineage>
</organism>
<evidence type="ECO:0000313" key="2">
    <source>
        <dbReference type="EMBL" id="TWT89876.1"/>
    </source>
</evidence>
<gene>
    <name evidence="2" type="ORF">Mal64_02580</name>
</gene>
<name>A0A5C5ZRK5_9BACT</name>
<comment type="caution">
    <text evidence="2">The sequence shown here is derived from an EMBL/GenBank/DDBJ whole genome shotgun (WGS) entry which is preliminary data.</text>
</comment>
<reference evidence="2 3" key="1">
    <citation type="submission" date="2019-02" db="EMBL/GenBank/DDBJ databases">
        <title>Deep-cultivation of Planctomycetes and their phenomic and genomic characterization uncovers novel biology.</title>
        <authorList>
            <person name="Wiegand S."/>
            <person name="Jogler M."/>
            <person name="Boedeker C."/>
            <person name="Pinto D."/>
            <person name="Vollmers J."/>
            <person name="Rivas-Marin E."/>
            <person name="Kohn T."/>
            <person name="Peeters S.H."/>
            <person name="Heuer A."/>
            <person name="Rast P."/>
            <person name="Oberbeckmann S."/>
            <person name="Bunk B."/>
            <person name="Jeske O."/>
            <person name="Meyerdierks A."/>
            <person name="Storesund J.E."/>
            <person name="Kallscheuer N."/>
            <person name="Luecker S."/>
            <person name="Lage O.M."/>
            <person name="Pohl T."/>
            <person name="Merkel B.J."/>
            <person name="Hornburger P."/>
            <person name="Mueller R.-W."/>
            <person name="Bruemmer F."/>
            <person name="Labrenz M."/>
            <person name="Spormann A.M."/>
            <person name="Op Den Camp H."/>
            <person name="Overmann J."/>
            <person name="Amann R."/>
            <person name="Jetten M.S.M."/>
            <person name="Mascher T."/>
            <person name="Medema M.H."/>
            <person name="Devos D.P."/>
            <person name="Kaster A.-K."/>
            <person name="Ovreas L."/>
            <person name="Rohde M."/>
            <person name="Galperin M.Y."/>
            <person name="Jogler C."/>
        </authorList>
    </citation>
    <scope>NUCLEOTIDE SEQUENCE [LARGE SCALE GENOMIC DNA]</scope>
    <source>
        <strain evidence="2 3">Mal64</strain>
    </source>
</reference>
<feature type="compositionally biased region" description="Polar residues" evidence="1">
    <location>
        <begin position="65"/>
        <end position="75"/>
    </location>
</feature>
<dbReference type="EMBL" id="SJPQ01000001">
    <property type="protein sequence ID" value="TWT89876.1"/>
    <property type="molecule type" value="Genomic_DNA"/>
</dbReference>
<keyword evidence="3" id="KW-1185">Reference proteome</keyword>
<feature type="region of interest" description="Disordered" evidence="1">
    <location>
        <begin position="53"/>
        <end position="80"/>
    </location>
</feature>
<evidence type="ECO:0000313" key="3">
    <source>
        <dbReference type="Proteomes" id="UP000315440"/>
    </source>
</evidence>
<accession>A0A5C5ZRK5</accession>
<sequence length="222" mass="24210">MIHSAFRTIIFLGLLLVCISGCDQSGRATSDSPSQISASERQQLLDAAARAELESLDSKPPAPNITLTTPSGWSKTETRALPPADHGFTVAYEHDSGLAVTLYQFTRGHNSISNDVNSPLLKEEMQHAKKGIEQAVQLGYWQAAKETEFKTVKLGDSEQQALWSQFHLTVDDMILASDIYVWAQNNTFFKLRCTSRSEDIASNQAALDPLLTALGSPAATAK</sequence>
<protein>
    <submittedName>
        <fullName evidence="2">Uncharacterized protein</fullName>
    </submittedName>
</protein>
<dbReference type="Proteomes" id="UP000315440">
    <property type="component" value="Unassembled WGS sequence"/>
</dbReference>